<proteinExistence type="predicted"/>
<sequence>MPQRSKGDRDHVTVRPPKVLGVKEIAEKAGYTTSQLVSDFLALALGHPELVEGPNRVKGQATSLPGMPTEQELRAALADILARQQQVDERQVAPAA</sequence>
<dbReference type="AlphaFoldDB" id="A0A318RDS2"/>
<dbReference type="RefSeq" id="WP_146240563.1">
    <property type="nucleotide sequence ID" value="NZ_QJSP01000026.1"/>
</dbReference>
<gene>
    <name evidence="1" type="ORF">DFR67_12658</name>
</gene>
<evidence type="ECO:0000313" key="2">
    <source>
        <dbReference type="Proteomes" id="UP000247591"/>
    </source>
</evidence>
<protein>
    <submittedName>
        <fullName evidence="1">Uncharacterized protein</fullName>
    </submittedName>
</protein>
<dbReference type="Proteomes" id="UP000247591">
    <property type="component" value="Unassembled WGS sequence"/>
</dbReference>
<dbReference type="EMBL" id="QJSP01000026">
    <property type="protein sequence ID" value="PYE12050.1"/>
    <property type="molecule type" value="Genomic_DNA"/>
</dbReference>
<evidence type="ECO:0000313" key="1">
    <source>
        <dbReference type="EMBL" id="PYE12050.1"/>
    </source>
</evidence>
<reference evidence="1 2" key="1">
    <citation type="submission" date="2018-06" db="EMBL/GenBank/DDBJ databases">
        <title>Genomic Encyclopedia of Type Strains, Phase IV (KMG-IV): sequencing the most valuable type-strain genomes for metagenomic binning, comparative biology and taxonomic classification.</title>
        <authorList>
            <person name="Goeker M."/>
        </authorList>
    </citation>
    <scope>NUCLEOTIDE SEQUENCE [LARGE SCALE GENOMIC DNA]</scope>
    <source>
        <strain evidence="1 2">DSM 45521</strain>
    </source>
</reference>
<organism evidence="1 2">
    <name type="scientific">Williamsia limnetica</name>
    <dbReference type="NCBI Taxonomy" id="882452"/>
    <lineage>
        <taxon>Bacteria</taxon>
        <taxon>Bacillati</taxon>
        <taxon>Actinomycetota</taxon>
        <taxon>Actinomycetes</taxon>
        <taxon>Mycobacteriales</taxon>
        <taxon>Nocardiaceae</taxon>
        <taxon>Williamsia</taxon>
    </lineage>
</organism>
<keyword evidence="2" id="KW-1185">Reference proteome</keyword>
<accession>A0A318RDS2</accession>
<name>A0A318RDS2_WILLI</name>
<comment type="caution">
    <text evidence="1">The sequence shown here is derived from an EMBL/GenBank/DDBJ whole genome shotgun (WGS) entry which is preliminary data.</text>
</comment>